<dbReference type="Proteomes" id="UP000017396">
    <property type="component" value="Chromosome"/>
</dbReference>
<feature type="signal peptide" evidence="2">
    <location>
        <begin position="1"/>
        <end position="29"/>
    </location>
</feature>
<accession>U5QEU0</accession>
<dbReference type="KEGG" id="glj:GKIL_1226"/>
<sequence>MQRLFVQRLATLSLTGLLSAIAVCTSAQALPEEDVIKKLDSVPVFTIVDPKGNPLIITVKDKDKKDTSILPLFLDQKAVQDAYGNFQKNNAQAAKNSQIGVISLGQAFKAVRDEQKKKDNKVAFQFLTDPKTVDYALEISKKSDANIKSFPGIPVFYAMGSDDKTKAKGFVTFEKDGKQYVPLFFDQKDLERNVNEIKRSKPELAKQMNIEVASLDSVVSTMLEGKNDAEFTKLTFVPSLQAVQYVQTLQKNAKAQAGPAPAPAPASAPAPSTPPK</sequence>
<organism evidence="3 4">
    <name type="scientific">Gloeobacter kilaueensis (strain ATCC BAA-2537 / CCAP 1431/1 / ULC 316 / JS1)</name>
    <dbReference type="NCBI Taxonomy" id="1183438"/>
    <lineage>
        <taxon>Bacteria</taxon>
        <taxon>Bacillati</taxon>
        <taxon>Cyanobacteriota</taxon>
        <taxon>Cyanophyceae</taxon>
        <taxon>Gloeobacterales</taxon>
        <taxon>Gloeobacteraceae</taxon>
        <taxon>Gloeobacter</taxon>
    </lineage>
</organism>
<dbReference type="Pfam" id="PF04278">
    <property type="entry name" value="Tic22"/>
    <property type="match status" value="1"/>
</dbReference>
<dbReference type="EMBL" id="CP003587">
    <property type="protein sequence ID" value="AGY57472.1"/>
    <property type="molecule type" value="Genomic_DNA"/>
</dbReference>
<feature type="chain" id="PRO_5004663601" description="Tic22 family protein" evidence="2">
    <location>
        <begin position="30"/>
        <end position="276"/>
    </location>
</feature>
<dbReference type="InterPro" id="IPR007378">
    <property type="entry name" value="Tic22-like"/>
</dbReference>
<evidence type="ECO:0000256" key="1">
    <source>
        <dbReference type="SAM" id="MobiDB-lite"/>
    </source>
</evidence>
<keyword evidence="4" id="KW-1185">Reference proteome</keyword>
<dbReference type="AlphaFoldDB" id="U5QEU0"/>
<proteinExistence type="predicted"/>
<name>U5QEU0_GLOK1</name>
<dbReference type="GO" id="GO:0015031">
    <property type="term" value="P:protein transport"/>
    <property type="evidence" value="ECO:0007669"/>
    <property type="project" value="InterPro"/>
</dbReference>
<evidence type="ECO:0000313" key="4">
    <source>
        <dbReference type="Proteomes" id="UP000017396"/>
    </source>
</evidence>
<dbReference type="HOGENOM" id="CLU_073560_0_0_3"/>
<feature type="region of interest" description="Disordered" evidence="1">
    <location>
        <begin position="251"/>
        <end position="276"/>
    </location>
</feature>
<evidence type="ECO:0000256" key="2">
    <source>
        <dbReference type="SAM" id="SignalP"/>
    </source>
</evidence>
<dbReference type="RefSeq" id="WP_023172558.1">
    <property type="nucleotide sequence ID" value="NC_022600.1"/>
</dbReference>
<dbReference type="FunFam" id="3.40.1350.100:FF:000008">
    <property type="match status" value="1"/>
</dbReference>
<gene>
    <name evidence="3" type="ORF">GKIL_1226</name>
</gene>
<dbReference type="PANTHER" id="PTHR33926:SF4">
    <property type="entry name" value="PROTEIN TIC 22, CHLOROPLASTIC"/>
    <property type="match status" value="1"/>
</dbReference>
<dbReference type="eggNOG" id="ENOG502Z8C3">
    <property type="taxonomic scope" value="Bacteria"/>
</dbReference>
<feature type="compositionally biased region" description="Pro residues" evidence="1">
    <location>
        <begin position="260"/>
        <end position="276"/>
    </location>
</feature>
<dbReference type="STRING" id="1183438.GKIL_1226"/>
<dbReference type="OrthoDB" id="509198at2"/>
<dbReference type="PANTHER" id="PTHR33926">
    <property type="entry name" value="PROTEIN TIC 22, CHLOROPLASTIC"/>
    <property type="match status" value="1"/>
</dbReference>
<reference evidence="3 4" key="1">
    <citation type="journal article" date="2013" name="PLoS ONE">
        <title>Cultivation and Complete Genome Sequencing of Gloeobacter kilaueensis sp. nov., from a Lava Cave in Kilauea Caldera, Hawai'i.</title>
        <authorList>
            <person name="Saw J.H."/>
            <person name="Schatz M."/>
            <person name="Brown M.V."/>
            <person name="Kunkel D.D."/>
            <person name="Foster J.S."/>
            <person name="Shick H."/>
            <person name="Christensen S."/>
            <person name="Hou S."/>
            <person name="Wan X."/>
            <person name="Donachie S.P."/>
        </authorList>
    </citation>
    <scope>NUCLEOTIDE SEQUENCE [LARGE SCALE GENOMIC DNA]</scope>
    <source>
        <strain evidence="4">JS</strain>
    </source>
</reference>
<evidence type="ECO:0008006" key="5">
    <source>
        <dbReference type="Google" id="ProtNLM"/>
    </source>
</evidence>
<evidence type="ECO:0000313" key="3">
    <source>
        <dbReference type="EMBL" id="AGY57472.1"/>
    </source>
</evidence>
<dbReference type="Gene3D" id="3.40.1350.100">
    <property type="match status" value="2"/>
</dbReference>
<protein>
    <recommendedName>
        <fullName evidence="5">Tic22 family protein</fullName>
    </recommendedName>
</protein>
<keyword evidence="2" id="KW-0732">Signal</keyword>